<comment type="caution">
    <text evidence="6">The sequence shown here is derived from an EMBL/GenBank/DDBJ whole genome shotgun (WGS) entry which is preliminary data.</text>
</comment>
<evidence type="ECO:0000256" key="4">
    <source>
        <dbReference type="ARBA" id="ARBA00022729"/>
    </source>
</evidence>
<protein>
    <recommendedName>
        <fullName evidence="5">RxLR effector protein</fullName>
    </recommendedName>
</protein>
<reference evidence="6 7" key="1">
    <citation type="journal article" date="2017" name="Genome Biol. Evol.">
        <title>Phytophthora megakarya and P. palmivora, closely related causal agents of cacao black pod rot, underwent increases in genome sizes and gene numbers by different mechanisms.</title>
        <authorList>
            <person name="Ali S.S."/>
            <person name="Shao J."/>
            <person name="Lary D.J."/>
            <person name="Kronmiller B."/>
            <person name="Shen D."/>
            <person name="Strem M.D."/>
            <person name="Amoako-Attah I."/>
            <person name="Akrofi A.Y."/>
            <person name="Begoude B.A."/>
            <person name="Ten Hoopen G.M."/>
            <person name="Coulibaly K."/>
            <person name="Kebe B.I."/>
            <person name="Melnick R.L."/>
            <person name="Guiltinan M.J."/>
            <person name="Tyler B.M."/>
            <person name="Meinhardt L.W."/>
            <person name="Bailey B.A."/>
        </authorList>
    </citation>
    <scope>NUCLEOTIDE SEQUENCE [LARGE SCALE GENOMIC DNA]</scope>
    <source>
        <strain evidence="7">sbr112.9</strain>
    </source>
</reference>
<keyword evidence="3 5" id="KW-0964">Secreted</keyword>
<dbReference type="GO" id="GO:0005576">
    <property type="term" value="C:extracellular region"/>
    <property type="evidence" value="ECO:0007669"/>
    <property type="project" value="UniProtKB-SubCell"/>
</dbReference>
<comment type="subcellular location">
    <subcellularLocation>
        <location evidence="1 5">Secreted</location>
    </subcellularLocation>
</comment>
<dbReference type="EMBL" id="NCKW01016842">
    <property type="protein sequence ID" value="POM60657.1"/>
    <property type="molecule type" value="Genomic_DNA"/>
</dbReference>
<comment type="similarity">
    <text evidence="2 5">Belongs to the RxLR effector family.</text>
</comment>
<proteinExistence type="inferred from homology"/>
<name>A0A2P4X519_9STRA</name>
<evidence type="ECO:0000313" key="6">
    <source>
        <dbReference type="EMBL" id="POM60657.1"/>
    </source>
</evidence>
<evidence type="ECO:0000256" key="5">
    <source>
        <dbReference type="RuleBase" id="RU367124"/>
    </source>
</evidence>
<evidence type="ECO:0000256" key="2">
    <source>
        <dbReference type="ARBA" id="ARBA00010400"/>
    </source>
</evidence>
<feature type="signal peptide" evidence="5">
    <location>
        <begin position="1"/>
        <end position="26"/>
    </location>
</feature>
<dbReference type="Pfam" id="PF16810">
    <property type="entry name" value="RXLR"/>
    <property type="match status" value="1"/>
</dbReference>
<keyword evidence="7" id="KW-1185">Reference proteome</keyword>
<dbReference type="InterPro" id="IPR031825">
    <property type="entry name" value="RXLR"/>
</dbReference>
<comment type="function">
    <text evidence="5">Effector that suppresses plant defense responses during pathogen infection.</text>
</comment>
<organism evidence="6 7">
    <name type="scientific">Phytophthora palmivora</name>
    <dbReference type="NCBI Taxonomy" id="4796"/>
    <lineage>
        <taxon>Eukaryota</taxon>
        <taxon>Sar</taxon>
        <taxon>Stramenopiles</taxon>
        <taxon>Oomycota</taxon>
        <taxon>Peronosporomycetes</taxon>
        <taxon>Peronosporales</taxon>
        <taxon>Peronosporaceae</taxon>
        <taxon>Phytophthora</taxon>
    </lineage>
</organism>
<accession>A0A2P4X519</accession>
<dbReference type="Proteomes" id="UP000237271">
    <property type="component" value="Unassembled WGS sequence"/>
</dbReference>
<keyword evidence="4 5" id="KW-0732">Signal</keyword>
<evidence type="ECO:0000256" key="3">
    <source>
        <dbReference type="ARBA" id="ARBA00022525"/>
    </source>
</evidence>
<comment type="domain">
    <text evidence="5">The RxLR-dEER motif acts to carry the protein into the host cell cytoplasm through binding to cell surface phosphatidylinositol-3-phosphate.</text>
</comment>
<gene>
    <name evidence="6" type="ORF">PHPALM_30462</name>
</gene>
<evidence type="ECO:0000313" key="7">
    <source>
        <dbReference type="Proteomes" id="UP000237271"/>
    </source>
</evidence>
<feature type="chain" id="PRO_5028524603" description="RxLR effector protein" evidence="5">
    <location>
        <begin position="27"/>
        <end position="145"/>
    </location>
</feature>
<dbReference type="AlphaFoldDB" id="A0A2P4X519"/>
<evidence type="ECO:0000256" key="1">
    <source>
        <dbReference type="ARBA" id="ARBA00004613"/>
    </source>
</evidence>
<sequence length="145" mass="16413">MSGTSMRWPSVLVTIVVAILATSSSALPTTSSKMISSDSPTIINSFNHADDINGRRFLRTHTTTSEDNDNSVKNEERASWKDVAEKIRLKALEAQIPLWYSLGLKPNAVNKKILGIKDYPMVYHKNWDIAMKYKTYHTQHHIPDI</sequence>